<dbReference type="STRING" id="1223802.SUTH_00209"/>
<name>W0SAW0_9PROT</name>
<keyword evidence="1" id="KW-0732">Signal</keyword>
<dbReference type="RefSeq" id="WP_148312813.1">
    <property type="nucleotide sequence ID" value="NZ_AP012547.1"/>
</dbReference>
<evidence type="ECO:0000313" key="2">
    <source>
        <dbReference type="EMBL" id="BAO28027.1"/>
    </source>
</evidence>
<dbReference type="HOGENOM" id="CLU_2921081_0_0_4"/>
<reference evidence="2 3" key="1">
    <citation type="journal article" date="2014" name="Syst. Appl. Microbiol.">
        <title>Complete genomes of freshwater sulfur oxidizers Sulfuricella denitrificans skB26 and Sulfuritalea hydrogenivorans sk43H: genetic insights into the sulfur oxidation pathway of betaproteobacteria.</title>
        <authorList>
            <person name="Watanabe T."/>
            <person name="Kojima H."/>
            <person name="Fukui M."/>
        </authorList>
    </citation>
    <scope>NUCLEOTIDE SEQUENCE [LARGE SCALE GENOMIC DNA]</scope>
    <source>
        <strain evidence="2">DSM22779</strain>
    </source>
</reference>
<gene>
    <name evidence="2" type="ORF">SUTH_00209</name>
</gene>
<dbReference type="EMBL" id="AP012547">
    <property type="protein sequence ID" value="BAO28027.1"/>
    <property type="molecule type" value="Genomic_DNA"/>
</dbReference>
<keyword evidence="3" id="KW-1185">Reference proteome</keyword>
<accession>W0SAW0</accession>
<dbReference type="AlphaFoldDB" id="W0SAW0"/>
<proteinExistence type="predicted"/>
<protein>
    <submittedName>
        <fullName evidence="2">Uncharacterized protein</fullName>
    </submittedName>
</protein>
<dbReference type="KEGG" id="shd:SUTH_00209"/>
<sequence>MKRLLSVFALVLAAALSLPAAAEADHLDGVVPLAKDDFAAVAQIKSTPARHVLLYFGDHLN</sequence>
<evidence type="ECO:0000313" key="3">
    <source>
        <dbReference type="Proteomes" id="UP000031637"/>
    </source>
</evidence>
<feature type="chain" id="PRO_5004796175" evidence="1">
    <location>
        <begin position="25"/>
        <end position="61"/>
    </location>
</feature>
<organism evidence="2 3">
    <name type="scientific">Sulfuritalea hydrogenivorans sk43H</name>
    <dbReference type="NCBI Taxonomy" id="1223802"/>
    <lineage>
        <taxon>Bacteria</taxon>
        <taxon>Pseudomonadati</taxon>
        <taxon>Pseudomonadota</taxon>
        <taxon>Betaproteobacteria</taxon>
        <taxon>Nitrosomonadales</taxon>
        <taxon>Sterolibacteriaceae</taxon>
        <taxon>Sulfuritalea</taxon>
    </lineage>
</organism>
<feature type="signal peptide" evidence="1">
    <location>
        <begin position="1"/>
        <end position="24"/>
    </location>
</feature>
<evidence type="ECO:0000256" key="1">
    <source>
        <dbReference type="SAM" id="SignalP"/>
    </source>
</evidence>
<dbReference type="Proteomes" id="UP000031637">
    <property type="component" value="Chromosome"/>
</dbReference>